<feature type="transmembrane region" description="Helical" evidence="1">
    <location>
        <begin position="14"/>
        <end position="34"/>
    </location>
</feature>
<reference evidence="2 3" key="1">
    <citation type="submission" date="2017-04" db="EMBL/GenBank/DDBJ databases">
        <title>Novel microbial lineages endemic to geothermal iron-oxide mats fill important gaps in the evolutionary history of Archaea.</title>
        <authorList>
            <person name="Jay Z.J."/>
            <person name="Beam J.P."/>
            <person name="Dlakic M."/>
            <person name="Rusch D.B."/>
            <person name="Kozubal M.A."/>
            <person name="Inskeep W.P."/>
        </authorList>
    </citation>
    <scope>NUCLEOTIDE SEQUENCE [LARGE SCALE GENOMIC DNA]</scope>
    <source>
        <strain evidence="2">OSP_D</strain>
    </source>
</reference>
<name>A0A2R6AF87_9ARCH</name>
<proteinExistence type="predicted"/>
<feature type="transmembrane region" description="Helical" evidence="1">
    <location>
        <begin position="41"/>
        <end position="58"/>
    </location>
</feature>
<keyword evidence="1" id="KW-0472">Membrane</keyword>
<dbReference type="EMBL" id="NEXE01000260">
    <property type="protein sequence ID" value="PSN84998.1"/>
    <property type="molecule type" value="Genomic_DNA"/>
</dbReference>
<keyword evidence="1" id="KW-1133">Transmembrane helix</keyword>
<comment type="caution">
    <text evidence="2">The sequence shown here is derived from an EMBL/GenBank/DDBJ whole genome shotgun (WGS) entry which is preliminary data.</text>
</comment>
<dbReference type="AlphaFoldDB" id="A0A2R6AF87"/>
<feature type="non-terminal residue" evidence="2">
    <location>
        <position position="1"/>
    </location>
</feature>
<evidence type="ECO:0000256" key="1">
    <source>
        <dbReference type="SAM" id="Phobius"/>
    </source>
</evidence>
<accession>A0A2R6AF87</accession>
<gene>
    <name evidence="2" type="ORF">B9Q03_12655</name>
</gene>
<keyword evidence="1" id="KW-0812">Transmembrane</keyword>
<evidence type="ECO:0000313" key="2">
    <source>
        <dbReference type="EMBL" id="PSN84998.1"/>
    </source>
</evidence>
<dbReference type="Proteomes" id="UP000240322">
    <property type="component" value="Unassembled WGS sequence"/>
</dbReference>
<evidence type="ECO:0000313" key="3">
    <source>
        <dbReference type="Proteomes" id="UP000240322"/>
    </source>
</evidence>
<organism evidence="2 3">
    <name type="scientific">Candidatus Marsarchaeota G2 archaeon OSP_D</name>
    <dbReference type="NCBI Taxonomy" id="1978157"/>
    <lineage>
        <taxon>Archaea</taxon>
        <taxon>Candidatus Marsarchaeota</taxon>
        <taxon>Candidatus Marsarchaeota group 2</taxon>
    </lineage>
</organism>
<protein>
    <submittedName>
        <fullName evidence="2">Uncharacterized protein</fullName>
    </submittedName>
</protein>
<sequence>YSLSILQTYIIPHISIWNTLFAFLQLLIGVLILSNRHTLRTLGLTLSLVWSGFLWVFAEGLGESMRQP</sequence>